<evidence type="ECO:0000313" key="2">
    <source>
        <dbReference type="Proteomes" id="UP001257948"/>
    </source>
</evidence>
<reference evidence="2" key="1">
    <citation type="submission" date="2023-07" db="EMBL/GenBank/DDBJ databases">
        <title>Draft genome sequence of the endophytic actinobacterium Streptomyces justiciae WPN32, a potential antibiotic producer.</title>
        <authorList>
            <person name="Yasawong M."/>
            <person name="Pana W."/>
            <person name="Ganta P."/>
            <person name="Santapan N."/>
            <person name="Songngamsuk T."/>
            <person name="Phatcharaharikarn M."/>
            <person name="Kerdtoob S."/>
            <person name="Nantapong N."/>
        </authorList>
    </citation>
    <scope>NUCLEOTIDE SEQUENCE [LARGE SCALE GENOMIC DNA]</scope>
    <source>
        <strain evidence="2">WPN32</strain>
    </source>
</reference>
<keyword evidence="2" id="KW-1185">Reference proteome</keyword>
<dbReference type="Proteomes" id="UP001257948">
    <property type="component" value="Unassembled WGS sequence"/>
</dbReference>
<proteinExistence type="predicted"/>
<dbReference type="EMBL" id="JAVTLL010000002">
    <property type="protein sequence ID" value="MDT7839734.1"/>
    <property type="molecule type" value="Genomic_DNA"/>
</dbReference>
<dbReference type="RefSeq" id="WP_314197764.1">
    <property type="nucleotide sequence ID" value="NZ_JAVTLL010000002.1"/>
</dbReference>
<protein>
    <submittedName>
        <fullName evidence="1">Uncharacterized protein</fullName>
    </submittedName>
</protein>
<gene>
    <name evidence="1" type="ORF">RQC66_03210</name>
</gene>
<organism evidence="1 2">
    <name type="scientific">Streptomyces justiciae</name>
    <dbReference type="NCBI Taxonomy" id="2780140"/>
    <lineage>
        <taxon>Bacteria</taxon>
        <taxon>Bacillati</taxon>
        <taxon>Actinomycetota</taxon>
        <taxon>Actinomycetes</taxon>
        <taxon>Kitasatosporales</taxon>
        <taxon>Streptomycetaceae</taxon>
        <taxon>Streptomyces</taxon>
    </lineage>
</organism>
<sequence length="41" mass="4988">MRYGGLREFNVVQYRTDKERLLAYADQQDKEHRPAWTAFNL</sequence>
<comment type="caution">
    <text evidence="1">The sequence shown here is derived from an EMBL/GenBank/DDBJ whole genome shotgun (WGS) entry which is preliminary data.</text>
</comment>
<accession>A0ABU3LLV5</accession>
<evidence type="ECO:0000313" key="1">
    <source>
        <dbReference type="EMBL" id="MDT7839734.1"/>
    </source>
</evidence>
<name>A0ABU3LLV5_9ACTN</name>